<keyword evidence="3" id="KW-1185">Reference proteome</keyword>
<organism evidence="2 3">
    <name type="scientific">Streptomyces apricus</name>
    <dbReference type="NCBI Taxonomy" id="1828112"/>
    <lineage>
        <taxon>Bacteria</taxon>
        <taxon>Bacillati</taxon>
        <taxon>Actinomycetota</taxon>
        <taxon>Actinomycetes</taxon>
        <taxon>Kitasatosporales</taxon>
        <taxon>Streptomycetaceae</taxon>
        <taxon>Streptomyces</taxon>
    </lineage>
</organism>
<dbReference type="EMBL" id="VDFC01000047">
    <property type="protein sequence ID" value="KAA0930210.1"/>
    <property type="molecule type" value="Genomic_DNA"/>
</dbReference>
<dbReference type="Proteomes" id="UP000324965">
    <property type="component" value="Unassembled WGS sequence"/>
</dbReference>
<evidence type="ECO:0000256" key="1">
    <source>
        <dbReference type="SAM" id="MobiDB-lite"/>
    </source>
</evidence>
<feature type="region of interest" description="Disordered" evidence="1">
    <location>
        <begin position="70"/>
        <end position="89"/>
    </location>
</feature>
<comment type="caution">
    <text evidence="2">The sequence shown here is derived from an EMBL/GenBank/DDBJ whole genome shotgun (WGS) entry which is preliminary data.</text>
</comment>
<evidence type="ECO:0000313" key="3">
    <source>
        <dbReference type="Proteomes" id="UP000324965"/>
    </source>
</evidence>
<name>A0A5B0AK76_9ACTN</name>
<proteinExistence type="predicted"/>
<protein>
    <submittedName>
        <fullName evidence="2">Uncharacterized protein</fullName>
    </submittedName>
</protein>
<dbReference type="OrthoDB" id="3538826at2"/>
<gene>
    <name evidence="2" type="ORF">FGF04_26580</name>
</gene>
<sequence length="110" mass="12244">MRPQLPPARNGSRSVHEHVAGQRTLVTAVVPDEDPAREPTVCSTPNAGHTDVPYEVMRWFPYARRALRRAGRPRSPIDARSRARTSRRSLAVPSSAAWLYGPWHAAVLDP</sequence>
<reference evidence="2 3" key="1">
    <citation type="submission" date="2019-05" db="EMBL/GenBank/DDBJ databases">
        <authorList>
            <person name="Hariharan J."/>
            <person name="Choudoir M.J."/>
            <person name="Diebold P."/>
            <person name="Panke-Buisse K."/>
            <person name="Buckley D.H."/>
        </authorList>
    </citation>
    <scope>NUCLEOTIDE SEQUENCE [LARGE SCALE GENOMIC DNA]</scope>
    <source>
        <strain evidence="2 3">SUN51</strain>
    </source>
</reference>
<dbReference type="AlphaFoldDB" id="A0A5B0AK76"/>
<evidence type="ECO:0000313" key="2">
    <source>
        <dbReference type="EMBL" id="KAA0930210.1"/>
    </source>
</evidence>
<accession>A0A5B0AK76</accession>